<dbReference type="Gene3D" id="1.10.8.10">
    <property type="entry name" value="DNA helicase RuvA subunit, C-terminal domain"/>
    <property type="match status" value="1"/>
</dbReference>
<dbReference type="Pfam" id="PF17827">
    <property type="entry name" value="PrmC_N"/>
    <property type="match status" value="1"/>
</dbReference>
<keyword evidence="2 4" id="KW-0808">Transferase</keyword>
<feature type="domain" description="Release factor glutamine methyltransferase N-terminal" evidence="6">
    <location>
        <begin position="7"/>
        <end position="72"/>
    </location>
</feature>
<comment type="function">
    <text evidence="4">Methylates the class 1 translation termination release factors RF1/PrfA and RF2/PrfB on the glutamine residue of the universally conserved GGQ motif.</text>
</comment>
<dbReference type="GO" id="GO:0008168">
    <property type="term" value="F:methyltransferase activity"/>
    <property type="evidence" value="ECO:0007669"/>
    <property type="project" value="UniProtKB-KW"/>
</dbReference>
<dbReference type="InterPro" id="IPR040758">
    <property type="entry name" value="PrmC_N"/>
</dbReference>
<dbReference type="PROSITE" id="PS00092">
    <property type="entry name" value="N6_MTASE"/>
    <property type="match status" value="1"/>
</dbReference>
<organism evidence="7 8">
    <name type="scientific">Sphingomonas swuensis</name>
    <dbReference type="NCBI Taxonomy" id="977800"/>
    <lineage>
        <taxon>Bacteria</taxon>
        <taxon>Pseudomonadati</taxon>
        <taxon>Pseudomonadota</taxon>
        <taxon>Alphaproteobacteria</taxon>
        <taxon>Sphingomonadales</taxon>
        <taxon>Sphingomonadaceae</taxon>
        <taxon>Sphingomonas</taxon>
    </lineage>
</organism>
<keyword evidence="1 4" id="KW-0489">Methyltransferase</keyword>
<evidence type="ECO:0000256" key="4">
    <source>
        <dbReference type="HAMAP-Rule" id="MF_02126"/>
    </source>
</evidence>
<dbReference type="SUPFAM" id="SSF53335">
    <property type="entry name" value="S-adenosyl-L-methionine-dependent methyltransferases"/>
    <property type="match status" value="1"/>
</dbReference>
<name>A0ABP7SB32_9SPHN</name>
<dbReference type="Proteomes" id="UP001500235">
    <property type="component" value="Unassembled WGS sequence"/>
</dbReference>
<dbReference type="Pfam" id="PF13847">
    <property type="entry name" value="Methyltransf_31"/>
    <property type="match status" value="1"/>
</dbReference>
<dbReference type="InterPro" id="IPR050320">
    <property type="entry name" value="N5-glutamine_MTase"/>
</dbReference>
<evidence type="ECO:0000256" key="3">
    <source>
        <dbReference type="ARBA" id="ARBA00022691"/>
    </source>
</evidence>
<feature type="binding site" evidence="4">
    <location>
        <position position="184"/>
    </location>
    <ligand>
        <name>S-adenosyl-L-methionine</name>
        <dbReference type="ChEBI" id="CHEBI:59789"/>
    </ligand>
</feature>
<dbReference type="NCBIfam" id="TIGR03534">
    <property type="entry name" value="RF_mod_PrmC"/>
    <property type="match status" value="1"/>
</dbReference>
<evidence type="ECO:0000259" key="5">
    <source>
        <dbReference type="Pfam" id="PF13847"/>
    </source>
</evidence>
<keyword evidence="8" id="KW-1185">Reference proteome</keyword>
<evidence type="ECO:0000256" key="1">
    <source>
        <dbReference type="ARBA" id="ARBA00022603"/>
    </source>
</evidence>
<dbReference type="CDD" id="cd02440">
    <property type="entry name" value="AdoMet_MTases"/>
    <property type="match status" value="1"/>
</dbReference>
<dbReference type="Gene3D" id="3.40.50.150">
    <property type="entry name" value="Vaccinia Virus protein VP39"/>
    <property type="match status" value="1"/>
</dbReference>
<dbReference type="InterPro" id="IPR025714">
    <property type="entry name" value="Methyltranfer_dom"/>
</dbReference>
<dbReference type="PANTHER" id="PTHR18895:SF74">
    <property type="entry name" value="MTRF1L RELEASE FACTOR GLUTAMINE METHYLTRANSFERASE"/>
    <property type="match status" value="1"/>
</dbReference>
<feature type="domain" description="Methyltransferase" evidence="5">
    <location>
        <begin position="113"/>
        <end position="234"/>
    </location>
</feature>
<dbReference type="PANTHER" id="PTHR18895">
    <property type="entry name" value="HEMK METHYLTRANSFERASE"/>
    <property type="match status" value="1"/>
</dbReference>
<dbReference type="InterPro" id="IPR019874">
    <property type="entry name" value="RF_methyltr_PrmC"/>
</dbReference>
<dbReference type="InterPro" id="IPR029063">
    <property type="entry name" value="SAM-dependent_MTases_sf"/>
</dbReference>
<feature type="binding site" evidence="4">
    <location>
        <begin position="118"/>
        <end position="122"/>
    </location>
    <ligand>
        <name>S-adenosyl-L-methionine</name>
        <dbReference type="ChEBI" id="CHEBI:59789"/>
    </ligand>
</feature>
<gene>
    <name evidence="4 7" type="primary">prmC</name>
    <name evidence="7" type="ORF">GCM10022280_02700</name>
</gene>
<proteinExistence type="inferred from homology"/>
<dbReference type="InterPro" id="IPR002052">
    <property type="entry name" value="DNA_methylase_N6_adenine_CS"/>
</dbReference>
<comment type="similarity">
    <text evidence="4">Belongs to the protein N5-glutamine methyltransferase family. PrmC subfamily.</text>
</comment>
<feature type="binding site" evidence="4">
    <location>
        <begin position="184"/>
        <end position="187"/>
    </location>
    <ligand>
        <name>substrate</name>
    </ligand>
</feature>
<evidence type="ECO:0000256" key="2">
    <source>
        <dbReference type="ARBA" id="ARBA00022679"/>
    </source>
</evidence>
<dbReference type="GO" id="GO:0032259">
    <property type="term" value="P:methylation"/>
    <property type="evidence" value="ECO:0007669"/>
    <property type="project" value="UniProtKB-KW"/>
</dbReference>
<comment type="caution">
    <text evidence="7">The sequence shown here is derived from an EMBL/GenBank/DDBJ whole genome shotgun (WGS) entry which is preliminary data.</text>
</comment>
<evidence type="ECO:0000259" key="6">
    <source>
        <dbReference type="Pfam" id="PF17827"/>
    </source>
</evidence>
<dbReference type="EC" id="2.1.1.297" evidence="4"/>
<comment type="catalytic activity">
    <reaction evidence="4">
        <text>L-glutaminyl-[peptide chain release factor] + S-adenosyl-L-methionine = N(5)-methyl-L-glutaminyl-[peptide chain release factor] + S-adenosyl-L-homocysteine + H(+)</text>
        <dbReference type="Rhea" id="RHEA:42896"/>
        <dbReference type="Rhea" id="RHEA-COMP:10271"/>
        <dbReference type="Rhea" id="RHEA-COMP:10272"/>
        <dbReference type="ChEBI" id="CHEBI:15378"/>
        <dbReference type="ChEBI" id="CHEBI:30011"/>
        <dbReference type="ChEBI" id="CHEBI:57856"/>
        <dbReference type="ChEBI" id="CHEBI:59789"/>
        <dbReference type="ChEBI" id="CHEBI:61891"/>
        <dbReference type="EC" id="2.1.1.297"/>
    </reaction>
</comment>
<dbReference type="RefSeq" id="WP_344705598.1">
    <property type="nucleotide sequence ID" value="NZ_BAABBQ010000001.1"/>
</dbReference>
<reference evidence="8" key="1">
    <citation type="journal article" date="2019" name="Int. J. Syst. Evol. Microbiol.">
        <title>The Global Catalogue of Microorganisms (GCM) 10K type strain sequencing project: providing services to taxonomists for standard genome sequencing and annotation.</title>
        <authorList>
            <consortium name="The Broad Institute Genomics Platform"/>
            <consortium name="The Broad Institute Genome Sequencing Center for Infectious Disease"/>
            <person name="Wu L."/>
            <person name="Ma J."/>
        </authorList>
    </citation>
    <scope>NUCLEOTIDE SEQUENCE [LARGE SCALE GENOMIC DNA]</scope>
    <source>
        <strain evidence="8">JCM 17563</strain>
    </source>
</reference>
<dbReference type="NCBIfam" id="TIGR00536">
    <property type="entry name" value="hemK_fam"/>
    <property type="match status" value="1"/>
</dbReference>
<evidence type="ECO:0000313" key="7">
    <source>
        <dbReference type="EMBL" id="GAA4009322.1"/>
    </source>
</evidence>
<keyword evidence="3 4" id="KW-0949">S-adenosyl-L-methionine</keyword>
<dbReference type="EMBL" id="BAABBQ010000001">
    <property type="protein sequence ID" value="GAA4009322.1"/>
    <property type="molecule type" value="Genomic_DNA"/>
</dbReference>
<protein>
    <recommendedName>
        <fullName evidence="4">Release factor glutamine methyltransferase</fullName>
        <shortName evidence="4">RF MTase</shortName>
        <ecNumber evidence="4">2.1.1.297</ecNumber>
    </recommendedName>
    <alternativeName>
        <fullName evidence="4">N5-glutamine methyltransferase PrmC</fullName>
    </alternativeName>
    <alternativeName>
        <fullName evidence="4">Protein-(glutamine-N5) MTase PrmC</fullName>
    </alternativeName>
    <alternativeName>
        <fullName evidence="4">Protein-glutamine N-methyltransferase PrmC</fullName>
    </alternativeName>
</protein>
<dbReference type="InterPro" id="IPR004556">
    <property type="entry name" value="HemK-like"/>
</dbReference>
<feature type="binding site" evidence="4">
    <location>
        <position position="141"/>
    </location>
    <ligand>
        <name>S-adenosyl-L-methionine</name>
        <dbReference type="ChEBI" id="CHEBI:59789"/>
    </ligand>
</feature>
<dbReference type="HAMAP" id="MF_02126">
    <property type="entry name" value="RF_methyltr_PrmC"/>
    <property type="match status" value="1"/>
</dbReference>
<feature type="binding site" evidence="4">
    <location>
        <position position="170"/>
    </location>
    <ligand>
        <name>S-adenosyl-L-methionine</name>
        <dbReference type="ChEBI" id="CHEBI:59789"/>
    </ligand>
</feature>
<sequence length="276" mass="29729">MKPVERALHEAVRRLPSCTDTPRLDAELLMAHALGIERDRLILSPPEGPVPESFADYLDRRCAGEPVAYIVGRRAFWNIELEVGPGALIPRPDSETLISAAIEHFAGSYGPERILDLGTGPGTLLLAALDQWPRATGVGIDRSAEALAYARRNSDRLGLSPRAHFRRGNWADGVTERFDLLLCNPPYVAADAELGPGVAEHEPAEALFAGPDGLDDYRRLAPEIGRLLAPGGFAAIEIGFDQRDSAAALFASHGLIPTLVRDLGGRPRVLTIAAPQ</sequence>
<evidence type="ECO:0000313" key="8">
    <source>
        <dbReference type="Proteomes" id="UP001500235"/>
    </source>
</evidence>
<accession>A0ABP7SB32</accession>